<comment type="caution">
    <text evidence="4">The sequence shown here is derived from an EMBL/GenBank/DDBJ whole genome shotgun (WGS) entry which is preliminary data.</text>
</comment>
<dbReference type="Proteomes" id="UP001140206">
    <property type="component" value="Chromosome 4"/>
</dbReference>
<keyword evidence="5" id="KW-1185">Reference proteome</keyword>
<evidence type="ECO:0000313" key="4">
    <source>
        <dbReference type="EMBL" id="KAJ4758972.1"/>
    </source>
</evidence>
<feature type="domain" description="Zinc finger LSD1-type" evidence="3">
    <location>
        <begin position="120"/>
        <end position="144"/>
    </location>
</feature>
<reference evidence="4" key="1">
    <citation type="submission" date="2022-08" db="EMBL/GenBank/DDBJ databases">
        <authorList>
            <person name="Marques A."/>
        </authorList>
    </citation>
    <scope>NUCLEOTIDE SEQUENCE</scope>
    <source>
        <strain evidence="4">RhyPub2mFocal</strain>
        <tissue evidence="4">Leaves</tissue>
    </source>
</reference>
<sequence length="212" mass="22137">MERFAQSLLKGTGDLMSRIVSESMDLVNGIFSNEPVRMHNRIVCSGCRTLLIYPAGAATVQCGACNIITAVYPQGGMDQIVCSGCQTPLMYYRGATSVSCACCQTVTPVSAGNNTSLVNCGHCNTLLMFPRGAESVRCSRCNYVTDITSGTGSIATAGPRPTELTQAQAPITATQASPQASNVTVVVENPMTVDEEGKLVSNVAVGIASGKK</sequence>
<evidence type="ECO:0000313" key="5">
    <source>
        <dbReference type="Proteomes" id="UP001140206"/>
    </source>
</evidence>
<dbReference type="InterPro" id="IPR005735">
    <property type="entry name" value="Znf_LSD1"/>
</dbReference>
<evidence type="ECO:0000256" key="2">
    <source>
        <dbReference type="ARBA" id="ARBA00023242"/>
    </source>
</evidence>
<dbReference type="InterPro" id="IPR040319">
    <property type="entry name" value="LSD1-like"/>
</dbReference>
<dbReference type="GO" id="GO:0005634">
    <property type="term" value="C:nucleus"/>
    <property type="evidence" value="ECO:0007669"/>
    <property type="project" value="UniProtKB-SubCell"/>
</dbReference>
<protein>
    <submittedName>
        <fullName evidence="4">LSD1 zinc finger family protein</fullName>
    </submittedName>
</protein>
<gene>
    <name evidence="4" type="ORF">LUZ62_069347</name>
</gene>
<dbReference type="NCBIfam" id="TIGR01053">
    <property type="entry name" value="LSD1"/>
    <property type="match status" value="3"/>
</dbReference>
<proteinExistence type="predicted"/>
<evidence type="ECO:0000259" key="3">
    <source>
        <dbReference type="Pfam" id="PF06943"/>
    </source>
</evidence>
<feature type="domain" description="Zinc finger LSD1-type" evidence="3">
    <location>
        <begin position="82"/>
        <end position="106"/>
    </location>
</feature>
<accession>A0AAV8CXN6</accession>
<keyword evidence="2" id="KW-0539">Nucleus</keyword>
<name>A0AAV8CXN6_9POAL</name>
<dbReference type="PANTHER" id="PTHR31747:SF3">
    <property type="entry name" value="PROTEIN LSD1"/>
    <property type="match status" value="1"/>
</dbReference>
<dbReference type="AlphaFoldDB" id="A0AAV8CXN6"/>
<dbReference type="Pfam" id="PF06943">
    <property type="entry name" value="zf-LSD1"/>
    <property type="match status" value="3"/>
</dbReference>
<evidence type="ECO:0000256" key="1">
    <source>
        <dbReference type="ARBA" id="ARBA00004123"/>
    </source>
</evidence>
<comment type="subcellular location">
    <subcellularLocation>
        <location evidence="1">Nucleus</location>
    </subcellularLocation>
</comment>
<dbReference type="PANTHER" id="PTHR31747">
    <property type="entry name" value="PROTEIN LSD1"/>
    <property type="match status" value="1"/>
</dbReference>
<feature type="domain" description="Zinc finger LSD1-type" evidence="3">
    <location>
        <begin position="44"/>
        <end position="67"/>
    </location>
</feature>
<organism evidence="4 5">
    <name type="scientific">Rhynchospora pubera</name>
    <dbReference type="NCBI Taxonomy" id="906938"/>
    <lineage>
        <taxon>Eukaryota</taxon>
        <taxon>Viridiplantae</taxon>
        <taxon>Streptophyta</taxon>
        <taxon>Embryophyta</taxon>
        <taxon>Tracheophyta</taxon>
        <taxon>Spermatophyta</taxon>
        <taxon>Magnoliopsida</taxon>
        <taxon>Liliopsida</taxon>
        <taxon>Poales</taxon>
        <taxon>Cyperaceae</taxon>
        <taxon>Cyperoideae</taxon>
        <taxon>Rhynchosporeae</taxon>
        <taxon>Rhynchospora</taxon>
    </lineage>
</organism>
<dbReference type="EMBL" id="JAMFTS010000004">
    <property type="protein sequence ID" value="KAJ4758972.1"/>
    <property type="molecule type" value="Genomic_DNA"/>
</dbReference>